<sequence length="368" mass="37864">MPTLLSTASYNAYDPGCTVNACLQQVAGILDGNPLVQYASCTSLYGSPTVSTVTPAADVVFSTTTSTLSYTDTVISLLTEYSTEEEASTSYSTIFDVETSYTTTLYVTVTESTAAPTFALQRRDAKKKKRGNCGTKPSTTSAPPSPTPSSSDSFSTTSSAVPSSAPACADEAEHSSACACIDAVSTVAVVTAPATTSTSTIHETVSTTIIEIEPSVVTVAVTTVIVYPAITTATSVLQTEAVGTTTVTTTTTPIAPTQTAYVVFADGPRAGKPLNVVSGYVQWANTGAGSKIAFAVDGGSPWLPSHSAYNDVRVSCSVNPVNGYLSCASTTGVHTKVLQCGAYVYLAAPGFSQGSCVEVNLKLTPWLA</sequence>
<comment type="caution">
    <text evidence="2">The sequence shown here is derived from an EMBL/GenBank/DDBJ whole genome shotgun (WGS) entry which is preliminary data.</text>
</comment>
<feature type="region of interest" description="Disordered" evidence="1">
    <location>
        <begin position="120"/>
        <end position="165"/>
    </location>
</feature>
<feature type="compositionally biased region" description="Low complexity" evidence="1">
    <location>
        <begin position="137"/>
        <end position="165"/>
    </location>
</feature>
<protein>
    <submittedName>
        <fullName evidence="2">Uncharacterized protein</fullName>
    </submittedName>
</protein>
<organism evidence="2 3">
    <name type="scientific">Chaetomidium leptoderma</name>
    <dbReference type="NCBI Taxonomy" id="669021"/>
    <lineage>
        <taxon>Eukaryota</taxon>
        <taxon>Fungi</taxon>
        <taxon>Dikarya</taxon>
        <taxon>Ascomycota</taxon>
        <taxon>Pezizomycotina</taxon>
        <taxon>Sordariomycetes</taxon>
        <taxon>Sordariomycetidae</taxon>
        <taxon>Sordariales</taxon>
        <taxon>Chaetomiaceae</taxon>
        <taxon>Chaetomidium</taxon>
    </lineage>
</organism>
<evidence type="ECO:0000256" key="1">
    <source>
        <dbReference type="SAM" id="MobiDB-lite"/>
    </source>
</evidence>
<keyword evidence="3" id="KW-1185">Reference proteome</keyword>
<evidence type="ECO:0000313" key="3">
    <source>
        <dbReference type="Proteomes" id="UP001302745"/>
    </source>
</evidence>
<reference evidence="2" key="1">
    <citation type="journal article" date="2023" name="Mol. Phylogenet. Evol.">
        <title>Genome-scale phylogeny and comparative genomics of the fungal order Sordariales.</title>
        <authorList>
            <person name="Hensen N."/>
            <person name="Bonometti L."/>
            <person name="Westerberg I."/>
            <person name="Brannstrom I.O."/>
            <person name="Guillou S."/>
            <person name="Cros-Aarteil S."/>
            <person name="Calhoun S."/>
            <person name="Haridas S."/>
            <person name="Kuo A."/>
            <person name="Mondo S."/>
            <person name="Pangilinan J."/>
            <person name="Riley R."/>
            <person name="LaButti K."/>
            <person name="Andreopoulos B."/>
            <person name="Lipzen A."/>
            <person name="Chen C."/>
            <person name="Yan M."/>
            <person name="Daum C."/>
            <person name="Ng V."/>
            <person name="Clum A."/>
            <person name="Steindorff A."/>
            <person name="Ohm R.A."/>
            <person name="Martin F."/>
            <person name="Silar P."/>
            <person name="Natvig D.O."/>
            <person name="Lalanne C."/>
            <person name="Gautier V."/>
            <person name="Ament-Velasquez S.L."/>
            <person name="Kruys A."/>
            <person name="Hutchinson M.I."/>
            <person name="Powell A.J."/>
            <person name="Barry K."/>
            <person name="Miller A.N."/>
            <person name="Grigoriev I.V."/>
            <person name="Debuchy R."/>
            <person name="Gladieux P."/>
            <person name="Hiltunen Thoren M."/>
            <person name="Johannesson H."/>
        </authorList>
    </citation>
    <scope>NUCLEOTIDE SEQUENCE</scope>
    <source>
        <strain evidence="2">CBS 538.74</strain>
    </source>
</reference>
<name>A0AAN6VG63_9PEZI</name>
<accession>A0AAN6VG63</accession>
<dbReference type="EMBL" id="MU857057">
    <property type="protein sequence ID" value="KAK4150674.1"/>
    <property type="molecule type" value="Genomic_DNA"/>
</dbReference>
<evidence type="ECO:0000313" key="2">
    <source>
        <dbReference type="EMBL" id="KAK4150674.1"/>
    </source>
</evidence>
<dbReference type="Proteomes" id="UP001302745">
    <property type="component" value="Unassembled WGS sequence"/>
</dbReference>
<reference evidence="2" key="2">
    <citation type="submission" date="2023-05" db="EMBL/GenBank/DDBJ databases">
        <authorList>
            <consortium name="Lawrence Berkeley National Laboratory"/>
            <person name="Steindorff A."/>
            <person name="Hensen N."/>
            <person name="Bonometti L."/>
            <person name="Westerberg I."/>
            <person name="Brannstrom I.O."/>
            <person name="Guillou S."/>
            <person name="Cros-Aarteil S."/>
            <person name="Calhoun S."/>
            <person name="Haridas S."/>
            <person name="Kuo A."/>
            <person name="Mondo S."/>
            <person name="Pangilinan J."/>
            <person name="Riley R."/>
            <person name="Labutti K."/>
            <person name="Andreopoulos B."/>
            <person name="Lipzen A."/>
            <person name="Chen C."/>
            <person name="Yanf M."/>
            <person name="Daum C."/>
            <person name="Ng V."/>
            <person name="Clum A."/>
            <person name="Ohm R."/>
            <person name="Martin F."/>
            <person name="Silar P."/>
            <person name="Natvig D."/>
            <person name="Lalanne C."/>
            <person name="Gautier V."/>
            <person name="Ament-Velasquez S.L."/>
            <person name="Kruys A."/>
            <person name="Hutchinson M.I."/>
            <person name="Powell A.J."/>
            <person name="Barry K."/>
            <person name="Miller A.N."/>
            <person name="Grigoriev I.V."/>
            <person name="Debuchy R."/>
            <person name="Gladieux P."/>
            <person name="Thoren M.H."/>
            <person name="Johannesson H."/>
        </authorList>
    </citation>
    <scope>NUCLEOTIDE SEQUENCE</scope>
    <source>
        <strain evidence="2">CBS 538.74</strain>
    </source>
</reference>
<dbReference type="AlphaFoldDB" id="A0AAN6VG63"/>
<gene>
    <name evidence="2" type="ORF">C8A00DRAFT_36733</name>
</gene>
<proteinExistence type="predicted"/>